<feature type="region of interest" description="Disordered" evidence="4">
    <location>
        <begin position="15"/>
        <end position="42"/>
    </location>
</feature>
<keyword evidence="7" id="KW-1185">Reference proteome</keyword>
<accession>A0A0T6DPD8</accession>
<dbReference type="InterPro" id="IPR018392">
    <property type="entry name" value="LysM"/>
</dbReference>
<dbReference type="SUPFAM" id="SSF54106">
    <property type="entry name" value="LysM domain"/>
    <property type="match status" value="1"/>
</dbReference>
<comment type="subcellular location">
    <subcellularLocation>
        <location evidence="1">Cytoplasm</location>
    </subcellularLocation>
</comment>
<dbReference type="SMART" id="SM00257">
    <property type="entry name" value="LysM"/>
    <property type="match status" value="1"/>
</dbReference>
<protein>
    <recommendedName>
        <fullName evidence="3">Potassium binding protein Kbp</fullName>
    </recommendedName>
</protein>
<reference evidence="6 7" key="1">
    <citation type="submission" date="2015-11" db="EMBL/GenBank/DDBJ databases">
        <title>Permanent draft genome of Psychrobacter piscatorii LQ58.</title>
        <authorList>
            <person name="Zhou M."/>
            <person name="Dong B."/>
            <person name="Liu Q."/>
        </authorList>
    </citation>
    <scope>NUCLEOTIDE SEQUENCE [LARGE SCALE GENOMIC DNA]</scope>
    <source>
        <strain evidence="6 7">LQ58</strain>
    </source>
</reference>
<dbReference type="PANTHER" id="PTHR34700:SF8">
    <property type="entry name" value="POTASSIUM BINDING PROTEIN KBP"/>
    <property type="match status" value="1"/>
</dbReference>
<dbReference type="NCBIfam" id="NF008399">
    <property type="entry name" value="PRK11198.1"/>
    <property type="match status" value="1"/>
</dbReference>
<dbReference type="InterPro" id="IPR036779">
    <property type="entry name" value="LysM_dom_sf"/>
</dbReference>
<evidence type="ECO:0000259" key="5">
    <source>
        <dbReference type="PROSITE" id="PS51782"/>
    </source>
</evidence>
<dbReference type="AlphaFoldDB" id="A0A0T6DPD8"/>
<evidence type="ECO:0000256" key="1">
    <source>
        <dbReference type="ARBA" id="ARBA00004496"/>
    </source>
</evidence>
<evidence type="ECO:0000256" key="2">
    <source>
        <dbReference type="ARBA" id="ARBA00022490"/>
    </source>
</evidence>
<dbReference type="FunFam" id="3.10.350.10:FF:000001">
    <property type="entry name" value="Peptidoglycan-binding protein LysM"/>
    <property type="match status" value="1"/>
</dbReference>
<dbReference type="InterPro" id="IPR052196">
    <property type="entry name" value="Bact_Kbp"/>
</dbReference>
<dbReference type="PROSITE" id="PS51782">
    <property type="entry name" value="LYSM"/>
    <property type="match status" value="1"/>
</dbReference>
<gene>
    <name evidence="6" type="ORF">AS194_10760</name>
</gene>
<proteinExistence type="predicted"/>
<dbReference type="Pfam" id="PF01476">
    <property type="entry name" value="LysM"/>
    <property type="match status" value="1"/>
</dbReference>
<evidence type="ECO:0000313" key="6">
    <source>
        <dbReference type="EMBL" id="KRU21854.1"/>
    </source>
</evidence>
<dbReference type="STRING" id="554343.AS194_10760"/>
<evidence type="ECO:0000256" key="4">
    <source>
        <dbReference type="SAM" id="MobiDB-lite"/>
    </source>
</evidence>
<evidence type="ECO:0000313" key="7">
    <source>
        <dbReference type="Proteomes" id="UP000051202"/>
    </source>
</evidence>
<dbReference type="CDD" id="cd00118">
    <property type="entry name" value="LysM"/>
    <property type="match status" value="1"/>
</dbReference>
<dbReference type="EMBL" id="LNDJ01000091">
    <property type="protein sequence ID" value="KRU21854.1"/>
    <property type="molecule type" value="Genomic_DNA"/>
</dbReference>
<feature type="compositionally biased region" description="Basic and acidic residues" evidence="4">
    <location>
        <begin position="15"/>
        <end position="30"/>
    </location>
</feature>
<organism evidence="6 7">
    <name type="scientific">Psychrobacter piscatorii</name>
    <dbReference type="NCBI Taxonomy" id="554343"/>
    <lineage>
        <taxon>Bacteria</taxon>
        <taxon>Pseudomonadati</taxon>
        <taxon>Pseudomonadota</taxon>
        <taxon>Gammaproteobacteria</taxon>
        <taxon>Moraxellales</taxon>
        <taxon>Moraxellaceae</taxon>
        <taxon>Psychrobacter</taxon>
    </lineage>
</organism>
<name>A0A0T6DPD8_9GAMM</name>
<dbReference type="GeneID" id="300924707"/>
<feature type="domain" description="LysM" evidence="5">
    <location>
        <begin position="117"/>
        <end position="166"/>
    </location>
</feature>
<dbReference type="GO" id="GO:0005737">
    <property type="term" value="C:cytoplasm"/>
    <property type="evidence" value="ECO:0007669"/>
    <property type="project" value="UniProtKB-SubCell"/>
</dbReference>
<comment type="caution">
    <text evidence="6">The sequence shown here is derived from an EMBL/GenBank/DDBJ whole genome shotgun (WGS) entry which is preliminary data.</text>
</comment>
<keyword evidence="2" id="KW-0963">Cytoplasm</keyword>
<evidence type="ECO:0000256" key="3">
    <source>
        <dbReference type="ARBA" id="ARBA00072219"/>
    </source>
</evidence>
<dbReference type="Gene3D" id="3.10.350.10">
    <property type="entry name" value="LysM domain"/>
    <property type="match status" value="1"/>
</dbReference>
<dbReference type="Proteomes" id="UP000051202">
    <property type="component" value="Unassembled WGS sequence"/>
</dbReference>
<sequence length="169" mass="18582">MGMFSFAKDIGDKIFNRDDEKHDAKSETKADANTPVKSSEPSAQSVANILLRRIQQQNLNISNLKIKYNGSTDTAEISGNAKTQADREKAIIAIGNVQNVAKVIDNIDIEEDAPESTMYTVKSGDSLSKIAKDVYGESGDYMKIFEANKPMLSDPDKIYPGQVLRIPKP</sequence>
<dbReference type="RefSeq" id="WP_058025369.1">
    <property type="nucleotide sequence ID" value="NZ_LNDJ01000091.1"/>
</dbReference>
<dbReference type="PANTHER" id="PTHR34700">
    <property type="entry name" value="POTASSIUM BINDING PROTEIN KBP"/>
    <property type="match status" value="1"/>
</dbReference>